<comment type="caution">
    <text evidence="3">The sequence shown here is derived from an EMBL/GenBank/DDBJ whole genome shotgun (WGS) entry which is preliminary data.</text>
</comment>
<dbReference type="AlphaFoldDB" id="A0A4Y3R7H7"/>
<keyword evidence="2" id="KW-1133">Transmembrane helix</keyword>
<feature type="compositionally biased region" description="Basic and acidic residues" evidence="1">
    <location>
        <begin position="17"/>
        <end position="30"/>
    </location>
</feature>
<name>A0A4Y3R7H7_STRCI</name>
<gene>
    <name evidence="3" type="ORF">SCA03_43610</name>
</gene>
<evidence type="ECO:0000256" key="1">
    <source>
        <dbReference type="SAM" id="MobiDB-lite"/>
    </source>
</evidence>
<feature type="transmembrane region" description="Helical" evidence="2">
    <location>
        <begin position="51"/>
        <end position="74"/>
    </location>
</feature>
<dbReference type="EMBL" id="BJMM01000024">
    <property type="protein sequence ID" value="GEB51810.1"/>
    <property type="molecule type" value="Genomic_DNA"/>
</dbReference>
<reference evidence="3 4" key="1">
    <citation type="submission" date="2019-06" db="EMBL/GenBank/DDBJ databases">
        <title>Whole genome shotgun sequence of Streptomyces cacaoi subsp. cacaoi NBRC 12748.</title>
        <authorList>
            <person name="Hosoyama A."/>
            <person name="Uohara A."/>
            <person name="Ohji S."/>
            <person name="Ichikawa N."/>
        </authorList>
    </citation>
    <scope>NUCLEOTIDE SEQUENCE [LARGE SCALE GENOMIC DNA]</scope>
    <source>
        <strain evidence="3 4">NBRC 12748</strain>
    </source>
</reference>
<evidence type="ECO:0000313" key="4">
    <source>
        <dbReference type="Proteomes" id="UP000319210"/>
    </source>
</evidence>
<sequence>MCRARAERSSGGMAERVVTDEESPARERESAAGGAGAVETPDPDARDGAGWVAPLLATLAGLAGCPFTLLVWGLSPMACDSCAGAELAAFESRYQVASVVTWISLGLAAILLTVSWSLPWVRRYSAARVGYALGAGCAGVVGLTAALTVAG</sequence>
<keyword evidence="2" id="KW-0472">Membrane</keyword>
<feature type="region of interest" description="Disordered" evidence="1">
    <location>
        <begin position="1"/>
        <end position="44"/>
    </location>
</feature>
<proteinExistence type="predicted"/>
<feature type="transmembrane region" description="Helical" evidence="2">
    <location>
        <begin position="130"/>
        <end position="150"/>
    </location>
</feature>
<keyword evidence="2" id="KW-0812">Transmembrane</keyword>
<keyword evidence="4" id="KW-1185">Reference proteome</keyword>
<dbReference type="Proteomes" id="UP000319210">
    <property type="component" value="Unassembled WGS sequence"/>
</dbReference>
<feature type="transmembrane region" description="Helical" evidence="2">
    <location>
        <begin position="94"/>
        <end position="118"/>
    </location>
</feature>
<evidence type="ECO:0000313" key="3">
    <source>
        <dbReference type="EMBL" id="GEB51810.1"/>
    </source>
</evidence>
<evidence type="ECO:0000256" key="2">
    <source>
        <dbReference type="SAM" id="Phobius"/>
    </source>
</evidence>
<accession>A0A4Y3R7H7</accession>
<organism evidence="3 4">
    <name type="scientific">Streptomyces cacaoi</name>
    <dbReference type="NCBI Taxonomy" id="1898"/>
    <lineage>
        <taxon>Bacteria</taxon>
        <taxon>Bacillati</taxon>
        <taxon>Actinomycetota</taxon>
        <taxon>Actinomycetes</taxon>
        <taxon>Kitasatosporales</taxon>
        <taxon>Streptomycetaceae</taxon>
        <taxon>Streptomyces</taxon>
    </lineage>
</organism>
<protein>
    <submittedName>
        <fullName evidence="3">Uncharacterized protein</fullName>
    </submittedName>
</protein>